<sequence length="79" mass="9207">MSAFSELDREMIKEKQRAGIKLAKQKGVYRGRLKKYTDNHPGMNHAIEFRNHTTKTVKEICLITGVSQATLYRRLKELE</sequence>
<reference evidence="2 3" key="1">
    <citation type="submission" date="2014-06" db="EMBL/GenBank/DDBJ databases">
        <title>Draft genome sequence of Bacillus gaemokensis JCM 15801 (MCCC 1A00707).</title>
        <authorList>
            <person name="Lai Q."/>
            <person name="Liu Y."/>
            <person name="Shao Z."/>
        </authorList>
    </citation>
    <scope>NUCLEOTIDE SEQUENCE [LARGE SCALE GENOMIC DNA]</scope>
    <source>
        <strain evidence="2 3">JCM 15801</strain>
    </source>
</reference>
<evidence type="ECO:0000313" key="2">
    <source>
        <dbReference type="EMBL" id="KEK21751.1"/>
    </source>
</evidence>
<dbReference type="EMBL" id="JOTM01000060">
    <property type="protein sequence ID" value="KEK21751.1"/>
    <property type="molecule type" value="Genomic_DNA"/>
</dbReference>
<comment type="caution">
    <text evidence="2">The sequence shown here is derived from an EMBL/GenBank/DDBJ whole genome shotgun (WGS) entry which is preliminary data.</text>
</comment>
<protein>
    <submittedName>
        <fullName evidence="2">Transposase</fullName>
    </submittedName>
</protein>
<dbReference type="PROSITE" id="PS51736">
    <property type="entry name" value="RECOMBINASES_3"/>
    <property type="match status" value="1"/>
</dbReference>
<dbReference type="InterPro" id="IPR006119">
    <property type="entry name" value="Resolv_N"/>
</dbReference>
<dbReference type="InterPro" id="IPR006120">
    <property type="entry name" value="Resolvase_HTH_dom"/>
</dbReference>
<dbReference type="GO" id="GO:0000150">
    <property type="term" value="F:DNA strand exchange activity"/>
    <property type="evidence" value="ECO:0007669"/>
    <property type="project" value="InterPro"/>
</dbReference>
<dbReference type="STRING" id="574375.AZF08_27015"/>
<proteinExistence type="predicted"/>
<keyword evidence="3" id="KW-1185">Reference proteome</keyword>
<evidence type="ECO:0000259" key="1">
    <source>
        <dbReference type="PROSITE" id="PS51736"/>
    </source>
</evidence>
<gene>
    <name evidence="2" type="ORF">BAGA_26140</name>
</gene>
<evidence type="ECO:0000313" key="3">
    <source>
        <dbReference type="Proteomes" id="UP000027778"/>
    </source>
</evidence>
<accession>A0A073K5B6</accession>
<dbReference type="Proteomes" id="UP000027778">
    <property type="component" value="Unassembled WGS sequence"/>
</dbReference>
<dbReference type="eggNOG" id="COG1961">
    <property type="taxonomic scope" value="Bacteria"/>
</dbReference>
<name>A0A073K5B6_9BACI</name>
<dbReference type="AlphaFoldDB" id="A0A073K5B6"/>
<feature type="domain" description="Resolvase/invertase-type recombinase catalytic" evidence="1">
    <location>
        <begin position="1"/>
        <end position="27"/>
    </location>
</feature>
<organism evidence="2 3">
    <name type="scientific">Bacillus gaemokensis</name>
    <dbReference type="NCBI Taxonomy" id="574375"/>
    <lineage>
        <taxon>Bacteria</taxon>
        <taxon>Bacillati</taxon>
        <taxon>Bacillota</taxon>
        <taxon>Bacilli</taxon>
        <taxon>Bacillales</taxon>
        <taxon>Bacillaceae</taxon>
        <taxon>Bacillus</taxon>
        <taxon>Bacillus cereus group</taxon>
    </lineage>
</organism>
<dbReference type="Pfam" id="PF02796">
    <property type="entry name" value="HTH_7"/>
    <property type="match status" value="1"/>
</dbReference>
<dbReference type="GO" id="GO:0003677">
    <property type="term" value="F:DNA binding"/>
    <property type="evidence" value="ECO:0007669"/>
    <property type="project" value="InterPro"/>
</dbReference>